<gene>
    <name evidence="2" type="ORF">Q7514_29185</name>
</gene>
<evidence type="ECO:0000313" key="3">
    <source>
        <dbReference type="Proteomes" id="UP001336020"/>
    </source>
</evidence>
<dbReference type="Gene3D" id="3.50.50.60">
    <property type="entry name" value="FAD/NAD(P)-binding domain"/>
    <property type="match status" value="1"/>
</dbReference>
<proteinExistence type="predicted"/>
<organism evidence="2 3">
    <name type="scientific">Rhodococcus artemisiae</name>
    <dbReference type="NCBI Taxonomy" id="714159"/>
    <lineage>
        <taxon>Bacteria</taxon>
        <taxon>Bacillati</taxon>
        <taxon>Actinomycetota</taxon>
        <taxon>Actinomycetes</taxon>
        <taxon>Mycobacteriales</taxon>
        <taxon>Nocardiaceae</taxon>
        <taxon>Rhodococcus</taxon>
    </lineage>
</organism>
<dbReference type="Pfam" id="PF13738">
    <property type="entry name" value="Pyr_redox_3"/>
    <property type="match status" value="1"/>
</dbReference>
<dbReference type="PANTHER" id="PTHR43539:SF78">
    <property type="entry name" value="FLAVIN-CONTAINING MONOOXYGENASE"/>
    <property type="match status" value="1"/>
</dbReference>
<dbReference type="PANTHER" id="PTHR43539">
    <property type="entry name" value="FLAVIN-BINDING MONOOXYGENASE-LIKE PROTEIN (AFU_ORTHOLOGUE AFUA_4G09220)"/>
    <property type="match status" value="1"/>
</dbReference>
<dbReference type="Proteomes" id="UP001336020">
    <property type="component" value="Unassembled WGS sequence"/>
</dbReference>
<keyword evidence="3" id="KW-1185">Reference proteome</keyword>
<evidence type="ECO:0000256" key="1">
    <source>
        <dbReference type="ARBA" id="ARBA00023002"/>
    </source>
</evidence>
<dbReference type="PRINTS" id="PR00469">
    <property type="entry name" value="PNDRDTASEII"/>
</dbReference>
<comment type="caution">
    <text evidence="2">The sequence shown here is derived from an EMBL/GenBank/DDBJ whole genome shotgun (WGS) entry which is preliminary data.</text>
</comment>
<name>A0ABU7LK35_9NOCA</name>
<keyword evidence="1" id="KW-0560">Oxidoreductase</keyword>
<protein>
    <submittedName>
        <fullName evidence="2">NAD(P)-binding domain-containing protein</fullName>
    </submittedName>
</protein>
<dbReference type="PRINTS" id="PR00368">
    <property type="entry name" value="FADPNR"/>
</dbReference>
<sequence>MTDYDALVVGGGQSGLAAAHALSARGLRTGLLEAGDEPVGAWPHYYDSLTLFSPAKYSALPGVAFPGDPDRYPRRDEVIDYLRRYAAGLDVDIVTGSRVETVTCERGVYTAHTAAGDSVTAPILIAATGYFGSPNIPPLPGLDTFGGTVLHTSDYREPAALAGQNIIVVGAGNSAVQIATELTEVASVTLASRRPPKFMPQRPFGRDVHYWLTVTGFDRAPLGPLLRTPPTQQVLDTGRYRRALASGNPQPRPLFTGLDGDRVTWPDGTTTADTVLLATGYRPHLPYLTGLDGTDRPLHRQGISTTHAGLGYVGLEWQRSLSSASLRGVGRDAGRVADRVVAAARSRRTLPTGL</sequence>
<reference evidence="2 3" key="1">
    <citation type="submission" date="2023-07" db="EMBL/GenBank/DDBJ databases">
        <authorList>
            <person name="Girao M."/>
            <person name="Carvalho M.F."/>
        </authorList>
    </citation>
    <scope>NUCLEOTIDE SEQUENCE [LARGE SCALE GENOMIC DNA]</scope>
    <source>
        <strain evidence="2 3">YIM65754</strain>
    </source>
</reference>
<accession>A0ABU7LK35</accession>
<dbReference type="InterPro" id="IPR036188">
    <property type="entry name" value="FAD/NAD-bd_sf"/>
</dbReference>
<dbReference type="RefSeq" id="WP_330136757.1">
    <property type="nucleotide sequence ID" value="NZ_JAUTXY010000019.1"/>
</dbReference>
<dbReference type="InterPro" id="IPR050982">
    <property type="entry name" value="Auxin_biosynth/cation_transpt"/>
</dbReference>
<dbReference type="EMBL" id="JAUTXY010000019">
    <property type="protein sequence ID" value="MEE2061604.1"/>
    <property type="molecule type" value="Genomic_DNA"/>
</dbReference>
<evidence type="ECO:0000313" key="2">
    <source>
        <dbReference type="EMBL" id="MEE2061604.1"/>
    </source>
</evidence>
<dbReference type="SUPFAM" id="SSF51905">
    <property type="entry name" value="FAD/NAD(P)-binding domain"/>
    <property type="match status" value="2"/>
</dbReference>